<feature type="domain" description="N-acetyltransferase" evidence="1">
    <location>
        <begin position="1"/>
        <end position="92"/>
    </location>
</feature>
<dbReference type="OrthoDB" id="9793389at2"/>
<dbReference type="CDD" id="cd04301">
    <property type="entry name" value="NAT_SF"/>
    <property type="match status" value="1"/>
</dbReference>
<evidence type="ECO:0000259" key="1">
    <source>
        <dbReference type="PROSITE" id="PS51186"/>
    </source>
</evidence>
<dbReference type="KEGG" id="faa:HMPREF0389_00946"/>
<reference evidence="4" key="1">
    <citation type="submission" date="2010-12" db="EMBL/GenBank/DDBJ databases">
        <title>The genome sequence of Filifactor alocis strain ATCC 35896.</title>
        <authorList>
            <consortium name="The Broad Institute Genome Sequencing Platform"/>
            <person name="Ward D."/>
            <person name="Earl A."/>
            <person name="Feldgarden M."/>
            <person name="Young S.K."/>
            <person name="Gargeya S."/>
            <person name="Zeng Q."/>
            <person name="Alvarado L."/>
            <person name="Berlin A."/>
            <person name="Bochicchio J."/>
            <person name="Chapman S.B."/>
            <person name="Chen Z."/>
            <person name="Freedman E."/>
            <person name="Gellesch M."/>
            <person name="Goldberg J."/>
            <person name="Griggs A."/>
            <person name="Gujja S."/>
            <person name="Heilman E."/>
            <person name="Heiman D."/>
            <person name="Howarth C."/>
            <person name="Mehta T."/>
            <person name="Neiman D."/>
            <person name="Pearson M."/>
            <person name="Roberts A."/>
            <person name="Saif S."/>
            <person name="Shea T."/>
            <person name="Shenoy N."/>
            <person name="Sisk P."/>
            <person name="Stolte C."/>
            <person name="Sykes S."/>
            <person name="White J."/>
            <person name="Yandava C."/>
            <person name="Izard J."/>
            <person name="Blanton J.M."/>
            <person name="Baranova O.V."/>
            <person name="Tanner A.C."/>
            <person name="Dewhirst F.E."/>
            <person name="Haas B."/>
            <person name="Nusbaum C."/>
            <person name="Birren B."/>
        </authorList>
    </citation>
    <scope>NUCLEOTIDE SEQUENCE [LARGE SCALE GENOMIC DNA]</scope>
    <source>
        <strain evidence="4">ATCC 35896 / D40 B5</strain>
    </source>
</reference>
<dbReference type="PANTHER" id="PTHR31435:SF10">
    <property type="entry name" value="BSR4717 PROTEIN"/>
    <property type="match status" value="1"/>
</dbReference>
<dbReference type="EMBL" id="CP002390">
    <property type="protein sequence ID" value="EFE29024.1"/>
    <property type="molecule type" value="Genomic_DNA"/>
</dbReference>
<dbReference type="SUPFAM" id="SSF55729">
    <property type="entry name" value="Acyl-CoA N-acyltransferases (Nat)"/>
    <property type="match status" value="1"/>
</dbReference>
<dbReference type="PANTHER" id="PTHR31435">
    <property type="entry name" value="PROTEIN NATD1"/>
    <property type="match status" value="1"/>
</dbReference>
<dbReference type="PROSITE" id="PS51186">
    <property type="entry name" value="GNAT"/>
    <property type="match status" value="1"/>
</dbReference>
<dbReference type="Pfam" id="PF14542">
    <property type="entry name" value="Acetyltransf_CG"/>
    <property type="match status" value="1"/>
</dbReference>
<dbReference type="InterPro" id="IPR000182">
    <property type="entry name" value="GNAT_dom"/>
</dbReference>
<sequence>MNYIYEENRIFANNEEGKLVAEITFRHIEEDVIDIDHTFVDSSLRGQGIANQLMLEVNKLLHEKNWKAVPTCSYAVRWAEDETHDTTHFLKK</sequence>
<feature type="domain" description="N-acetyltransferase" evidence="2">
    <location>
        <begin position="2"/>
        <end position="91"/>
    </location>
</feature>
<dbReference type="RefSeq" id="WP_014262938.1">
    <property type="nucleotide sequence ID" value="NC_016630.1"/>
</dbReference>
<dbReference type="GO" id="GO:0016747">
    <property type="term" value="F:acyltransferase activity, transferring groups other than amino-acyl groups"/>
    <property type="evidence" value="ECO:0007669"/>
    <property type="project" value="InterPro"/>
</dbReference>
<dbReference type="InterPro" id="IPR031165">
    <property type="entry name" value="GNAT_YJDJ"/>
</dbReference>
<protein>
    <submittedName>
        <fullName evidence="3">Uncharacterized protein</fullName>
    </submittedName>
</protein>
<dbReference type="Proteomes" id="UP000007468">
    <property type="component" value="Chromosome"/>
</dbReference>
<evidence type="ECO:0000259" key="2">
    <source>
        <dbReference type="PROSITE" id="PS51729"/>
    </source>
</evidence>
<keyword evidence="4" id="KW-1185">Reference proteome</keyword>
<organism evidence="3 4">
    <name type="scientific">Filifactor alocis (strain ATCC 35896 / CCUG 47790 / D40 B5)</name>
    <name type="common">Fusobacterium alocis</name>
    <dbReference type="NCBI Taxonomy" id="546269"/>
    <lineage>
        <taxon>Bacteria</taxon>
        <taxon>Bacillati</taxon>
        <taxon>Bacillota</taxon>
        <taxon>Clostridia</taxon>
        <taxon>Peptostreptococcales</taxon>
        <taxon>Filifactoraceae</taxon>
        <taxon>Filifactor</taxon>
    </lineage>
</organism>
<evidence type="ECO:0000313" key="4">
    <source>
        <dbReference type="Proteomes" id="UP000007468"/>
    </source>
</evidence>
<dbReference type="eggNOG" id="COG2388">
    <property type="taxonomic scope" value="Bacteria"/>
</dbReference>
<gene>
    <name evidence="3" type="ordered locus">HMPREF0389_00946</name>
</gene>
<accession>D6GQH1</accession>
<dbReference type="AlphaFoldDB" id="D6GQH1"/>
<dbReference type="Gene3D" id="3.40.630.30">
    <property type="match status" value="1"/>
</dbReference>
<dbReference type="InterPro" id="IPR016181">
    <property type="entry name" value="Acyl_CoA_acyltransferase"/>
</dbReference>
<name>D6GQH1_FILAD</name>
<dbReference type="PROSITE" id="PS51729">
    <property type="entry name" value="GNAT_YJDJ"/>
    <property type="match status" value="1"/>
</dbReference>
<proteinExistence type="predicted"/>
<evidence type="ECO:0000313" key="3">
    <source>
        <dbReference type="EMBL" id="EFE29024.1"/>
    </source>
</evidence>
<dbReference type="InterPro" id="IPR045057">
    <property type="entry name" value="Gcn5-rel_NAT"/>
</dbReference>